<protein>
    <submittedName>
        <fullName evidence="7">Amino acid ABC transporter substrate-binding protein, PAAT family</fullName>
    </submittedName>
</protein>
<keyword evidence="3 5" id="KW-0732">Signal</keyword>
<dbReference type="RefSeq" id="WP_109710265.1">
    <property type="nucleotide sequence ID" value="NZ_QGDS01000004.1"/>
</dbReference>
<dbReference type="Proteomes" id="UP000254051">
    <property type="component" value="Unassembled WGS sequence"/>
</dbReference>
<evidence type="ECO:0000256" key="5">
    <source>
        <dbReference type="SAM" id="SignalP"/>
    </source>
</evidence>
<organism evidence="7 8">
    <name type="scientific">Faecalicatena contorta</name>
    <dbReference type="NCBI Taxonomy" id="39482"/>
    <lineage>
        <taxon>Bacteria</taxon>
        <taxon>Bacillati</taxon>
        <taxon>Bacillota</taxon>
        <taxon>Clostridia</taxon>
        <taxon>Lachnospirales</taxon>
        <taxon>Lachnospiraceae</taxon>
        <taxon>Faecalicatena</taxon>
    </lineage>
</organism>
<feature type="signal peptide" evidence="5">
    <location>
        <begin position="1"/>
        <end position="21"/>
    </location>
</feature>
<evidence type="ECO:0000256" key="1">
    <source>
        <dbReference type="ARBA" id="ARBA00004196"/>
    </source>
</evidence>
<evidence type="ECO:0000313" key="8">
    <source>
        <dbReference type="Proteomes" id="UP000254051"/>
    </source>
</evidence>
<comment type="similarity">
    <text evidence="2 4">Belongs to the bacterial solute-binding protein 3 family.</text>
</comment>
<sequence length="265" mass="28411">MKKKVLAVTLGVAMLACALTACGGSSKESESKEDTSLVDLQEAGIMKVGMCPEYPPFESINESGDIEGFDVDLANAIGEKLGVKLEFVNTPYEGLIAGLENGDFDIIMSGMSPEEADGADQILCVTENYYAVDEVILTKDTSIKSKEDLEGKKVGSHSGSTSEYAVQSLEEEGIHVTSAPYNRHSEAFADLQNGNIDAQVVEGTWANEKVSDGDEIFIVKEPINTINVAGVIGNGKKAFTDAFNKALDELKDSGQYDEIVGKWFS</sequence>
<dbReference type="GO" id="GO:0030313">
    <property type="term" value="C:cell envelope"/>
    <property type="evidence" value="ECO:0007669"/>
    <property type="project" value="UniProtKB-SubCell"/>
</dbReference>
<dbReference type="AlphaFoldDB" id="A0A316AKG3"/>
<keyword evidence="8" id="KW-1185">Reference proteome</keyword>
<dbReference type="SUPFAM" id="SSF53850">
    <property type="entry name" value="Periplasmic binding protein-like II"/>
    <property type="match status" value="1"/>
</dbReference>
<dbReference type="PANTHER" id="PTHR35936:SF19">
    <property type="entry name" value="AMINO-ACID-BINDING PROTEIN YXEM-RELATED"/>
    <property type="match status" value="1"/>
</dbReference>
<name>A0A316AKG3_9FIRM</name>
<dbReference type="EMBL" id="UHJJ01000004">
    <property type="protein sequence ID" value="SUQ13905.1"/>
    <property type="molecule type" value="Genomic_DNA"/>
</dbReference>
<proteinExistence type="inferred from homology"/>
<evidence type="ECO:0000313" key="7">
    <source>
        <dbReference type="EMBL" id="SUQ13905.1"/>
    </source>
</evidence>
<evidence type="ECO:0000256" key="4">
    <source>
        <dbReference type="RuleBase" id="RU003744"/>
    </source>
</evidence>
<dbReference type="SMART" id="SM00062">
    <property type="entry name" value="PBPb"/>
    <property type="match status" value="1"/>
</dbReference>
<evidence type="ECO:0000256" key="2">
    <source>
        <dbReference type="ARBA" id="ARBA00010333"/>
    </source>
</evidence>
<dbReference type="PROSITE" id="PS01039">
    <property type="entry name" value="SBP_BACTERIAL_3"/>
    <property type="match status" value="1"/>
</dbReference>
<dbReference type="PROSITE" id="PS51257">
    <property type="entry name" value="PROKAR_LIPOPROTEIN"/>
    <property type="match status" value="1"/>
</dbReference>
<feature type="chain" id="PRO_5043163608" evidence="5">
    <location>
        <begin position="22"/>
        <end position="265"/>
    </location>
</feature>
<dbReference type="Gene3D" id="3.40.190.10">
    <property type="entry name" value="Periplasmic binding protein-like II"/>
    <property type="match status" value="2"/>
</dbReference>
<feature type="domain" description="Solute-binding protein family 3/N-terminal" evidence="6">
    <location>
        <begin position="45"/>
        <end position="264"/>
    </location>
</feature>
<comment type="subcellular location">
    <subcellularLocation>
        <location evidence="1">Cell envelope</location>
    </subcellularLocation>
</comment>
<dbReference type="InterPro" id="IPR018313">
    <property type="entry name" value="SBP_3_CS"/>
</dbReference>
<dbReference type="InterPro" id="IPR001638">
    <property type="entry name" value="Solute-binding_3/MltF_N"/>
</dbReference>
<accession>A0A316AKG3</accession>
<dbReference type="OrthoDB" id="9811552at2"/>
<dbReference type="PANTHER" id="PTHR35936">
    <property type="entry name" value="MEMBRANE-BOUND LYTIC MUREIN TRANSGLYCOSYLASE F"/>
    <property type="match status" value="1"/>
</dbReference>
<dbReference type="Pfam" id="PF00497">
    <property type="entry name" value="SBP_bac_3"/>
    <property type="match status" value="1"/>
</dbReference>
<gene>
    <name evidence="7" type="ORF">SAMN05216529_104216</name>
</gene>
<evidence type="ECO:0000259" key="6">
    <source>
        <dbReference type="SMART" id="SM00062"/>
    </source>
</evidence>
<evidence type="ECO:0000256" key="3">
    <source>
        <dbReference type="ARBA" id="ARBA00022729"/>
    </source>
</evidence>
<reference evidence="8" key="1">
    <citation type="submission" date="2017-07" db="EMBL/GenBank/DDBJ databases">
        <authorList>
            <person name="Varghese N."/>
            <person name="Submissions S."/>
        </authorList>
    </citation>
    <scope>NUCLEOTIDE SEQUENCE [LARGE SCALE GENOMIC DNA]</scope>
    <source>
        <strain evidence="8">NLAE-zl-C134</strain>
    </source>
</reference>